<proteinExistence type="predicted"/>
<evidence type="ECO:0000313" key="2">
    <source>
        <dbReference type="Proteomes" id="UP000193978"/>
    </source>
</evidence>
<name>A0A1W6MRR9_9HYPH</name>
<dbReference type="KEGG" id="mbry:B1812_03255"/>
<dbReference type="PROSITE" id="PS51257">
    <property type="entry name" value="PROKAR_LIPOPROTEIN"/>
    <property type="match status" value="1"/>
</dbReference>
<organism evidence="1 2">
    <name type="scientific">Methylocystis bryophila</name>
    <dbReference type="NCBI Taxonomy" id="655015"/>
    <lineage>
        <taxon>Bacteria</taxon>
        <taxon>Pseudomonadati</taxon>
        <taxon>Pseudomonadota</taxon>
        <taxon>Alphaproteobacteria</taxon>
        <taxon>Hyphomicrobiales</taxon>
        <taxon>Methylocystaceae</taxon>
        <taxon>Methylocystis</taxon>
    </lineage>
</organism>
<dbReference type="OrthoDB" id="8449747at2"/>
<dbReference type="RefSeq" id="WP_085770323.1">
    <property type="nucleotide sequence ID" value="NZ_AP027149.1"/>
</dbReference>
<evidence type="ECO:0008006" key="3">
    <source>
        <dbReference type="Google" id="ProtNLM"/>
    </source>
</evidence>
<reference evidence="1 2" key="1">
    <citation type="submission" date="2017-02" db="EMBL/GenBank/DDBJ databases">
        <authorList>
            <person name="Peterson S.W."/>
        </authorList>
    </citation>
    <scope>NUCLEOTIDE SEQUENCE [LARGE SCALE GENOMIC DNA]</scope>
    <source>
        <strain evidence="1 2">S285</strain>
    </source>
</reference>
<accession>A0A1W6MRR9</accession>
<dbReference type="AlphaFoldDB" id="A0A1W6MRR9"/>
<sequence length="134" mass="14313">MNARFALPLIVVATACLSACSGGEPGDAAGAKVLRNLLERAKVPAKLVSFKKTSGRGAHIGNADVYEYQYEAEVQFPEGYEAQCADEKERGPCAALGIASNRSFPKNEILRSEGMLHFSGTEKGGWIGEDGQTY</sequence>
<evidence type="ECO:0000313" key="1">
    <source>
        <dbReference type="EMBL" id="ARN80262.1"/>
    </source>
</evidence>
<dbReference type="STRING" id="655015.B1812_03255"/>
<gene>
    <name evidence="1" type="ORF">B1812_03255</name>
</gene>
<protein>
    <recommendedName>
        <fullName evidence="3">Lipoprotein</fullName>
    </recommendedName>
</protein>
<dbReference type="Proteomes" id="UP000193978">
    <property type="component" value="Chromosome"/>
</dbReference>
<dbReference type="EMBL" id="CP019948">
    <property type="protein sequence ID" value="ARN80262.1"/>
    <property type="molecule type" value="Genomic_DNA"/>
</dbReference>
<keyword evidence="2" id="KW-1185">Reference proteome</keyword>